<evidence type="ECO:0000313" key="2">
    <source>
        <dbReference type="EMBL" id="VFK23512.1"/>
    </source>
</evidence>
<reference evidence="1" key="1">
    <citation type="submission" date="2019-02" db="EMBL/GenBank/DDBJ databases">
        <authorList>
            <person name="Gruber-Vodicka R. H."/>
            <person name="Seah K. B. B."/>
        </authorList>
    </citation>
    <scope>NUCLEOTIDE SEQUENCE</scope>
    <source>
        <strain evidence="1">BECK_S312</strain>
        <strain evidence="2">BECK_S426</strain>
    </source>
</reference>
<accession>A0A450VND1</accession>
<sequence>MGGVIAGQICLVPTHLRLLKNLLSRFDIADQRVYPKTKARCAYAEYISNIQHIAYIFCVYKIPFTNRELATQFLATGKAGDFFTASEFQYPG</sequence>
<dbReference type="EMBL" id="CAADFP010000006">
    <property type="protein sequence ID" value="VFK23512.1"/>
    <property type="molecule type" value="Genomic_DNA"/>
</dbReference>
<dbReference type="EMBL" id="CAADFM010000002">
    <property type="protein sequence ID" value="VFK06308.1"/>
    <property type="molecule type" value="Genomic_DNA"/>
</dbReference>
<gene>
    <name evidence="1" type="ORF">BECKLPF1236A_GA0070988_1000233</name>
    <name evidence="2" type="ORF">BECKLPF1236C_GA0070990_1000611</name>
</gene>
<proteinExistence type="predicted"/>
<dbReference type="AlphaFoldDB" id="A0A450VND1"/>
<evidence type="ECO:0000313" key="1">
    <source>
        <dbReference type="EMBL" id="VFK06308.1"/>
    </source>
</evidence>
<organism evidence="1">
    <name type="scientific">Candidatus Kentrum sp. LPFa</name>
    <dbReference type="NCBI Taxonomy" id="2126335"/>
    <lineage>
        <taxon>Bacteria</taxon>
        <taxon>Pseudomonadati</taxon>
        <taxon>Pseudomonadota</taxon>
        <taxon>Gammaproteobacteria</taxon>
        <taxon>Candidatus Kentrum</taxon>
    </lineage>
</organism>
<protein>
    <submittedName>
        <fullName evidence="1">Uncharacterized protein</fullName>
    </submittedName>
</protein>
<name>A0A450VND1_9GAMM</name>